<keyword evidence="2" id="KW-0489">Methyltransferase</keyword>
<evidence type="ECO:0000256" key="5">
    <source>
        <dbReference type="ARBA" id="ARBA00023125"/>
    </source>
</evidence>
<dbReference type="InterPro" id="IPR002052">
    <property type="entry name" value="DNA_methylase_N6_adenine_CS"/>
</dbReference>
<evidence type="ECO:0000256" key="3">
    <source>
        <dbReference type="ARBA" id="ARBA00022679"/>
    </source>
</evidence>
<sequence>MYFISFWLRVAEIVESDEEEDVDGVASAVRDAAHALSAASVSEPSSNVAGRTHDREKSILSAPDEKGKREYARERSRKRQEYATSTVSAQAGQLLQRIRQLVRRILDLCLSDAGVADGPPHKAAETYPGLERVLVDLFNAILTSHTDLATREMSSQKHPIAARPAFIHSLDQLRVLLYGQVDPTSNEPLVHTPPDAICPGMASPVDREIYMSTLEFLGLMTAFVSVVCWLMDTLVQCGLYQAGWNPEDGPSPSATAHSPSPQDHSPIEQSSMYQGYGSHQTLTARPSVPKDLLGFLALFANRDNFLRPIRAALARADPSSSVAPEMALQDPIDYTGLFSWHFYLFASQGLEQMGRETIDESLVGQIQFDVVLNDLYSTHVLAFSAKEHQKDHGQFYTPPSVVDFMWRRTLQGRGDLLRQFRAFLSANPSERAAPKWYQDRLDRTNSPPPTMSLIPSVLDPCLGVSTFLSYYIREVIWHAQQDSTLWSSEYALSLLMSQICHHTWGVELDGFAFWIARCGILAALVPLVQRIQVLKAWAYSDPFHGLSPSVADPGDVHFPRLHLFCADTLQLTLPAPTEHEDSVWERDCIGRLRDPSLLQVSYVVTNPPYMIRKTGTFSMPDPEVYDMSILGGGGPGQRGRASSRASVASVSTTRSIRGSAHPSHDE</sequence>
<evidence type="ECO:0000256" key="2">
    <source>
        <dbReference type="ARBA" id="ARBA00022603"/>
    </source>
</evidence>
<feature type="non-terminal residue" evidence="8">
    <location>
        <position position="666"/>
    </location>
</feature>
<dbReference type="Gene3D" id="3.40.50.150">
    <property type="entry name" value="Vaccinia Virus protein VP39"/>
    <property type="match status" value="1"/>
</dbReference>
<gene>
    <name evidence="8" type="ORF">DFQ27_009977</name>
</gene>
<feature type="compositionally biased region" description="Low complexity" evidence="7">
    <location>
        <begin position="250"/>
        <end position="261"/>
    </location>
</feature>
<dbReference type="PANTHER" id="PTHR33841:SF6">
    <property type="entry name" value="TYPE II METHYLTRANSFERASE M.HINDII"/>
    <property type="match status" value="1"/>
</dbReference>
<keyword evidence="4" id="KW-0680">Restriction system</keyword>
<dbReference type="PANTHER" id="PTHR33841">
    <property type="entry name" value="DNA METHYLTRANSFERASE YEEA-RELATED"/>
    <property type="match status" value="1"/>
</dbReference>
<feature type="compositionally biased region" description="Basic and acidic residues" evidence="7">
    <location>
        <begin position="51"/>
        <end position="74"/>
    </location>
</feature>
<keyword evidence="3" id="KW-0808">Transferase</keyword>
<dbReference type="InterPro" id="IPR050953">
    <property type="entry name" value="N4_N6_ade-DNA_methylase"/>
</dbReference>
<dbReference type="AlphaFoldDB" id="A0A9P6PNN9"/>
<feature type="compositionally biased region" description="Polar residues" evidence="7">
    <location>
        <begin position="40"/>
        <end position="49"/>
    </location>
</feature>
<protein>
    <recommendedName>
        <fullName evidence="1">site-specific DNA-methyltransferase (adenine-specific)</fullName>
        <ecNumber evidence="1">2.1.1.72</ecNumber>
    </recommendedName>
</protein>
<feature type="region of interest" description="Disordered" evidence="7">
    <location>
        <begin position="248"/>
        <end position="272"/>
    </location>
</feature>
<dbReference type="GO" id="GO:0009007">
    <property type="term" value="F:site-specific DNA-methyltransferase (adenine-specific) activity"/>
    <property type="evidence" value="ECO:0007669"/>
    <property type="project" value="UniProtKB-EC"/>
</dbReference>
<evidence type="ECO:0000256" key="1">
    <source>
        <dbReference type="ARBA" id="ARBA00011900"/>
    </source>
</evidence>
<evidence type="ECO:0000256" key="7">
    <source>
        <dbReference type="SAM" id="MobiDB-lite"/>
    </source>
</evidence>
<feature type="region of interest" description="Disordered" evidence="7">
    <location>
        <begin position="628"/>
        <end position="666"/>
    </location>
</feature>
<keyword evidence="9" id="KW-1185">Reference proteome</keyword>
<dbReference type="EMBL" id="JAAAJB010000996">
    <property type="protein sequence ID" value="KAG0249464.1"/>
    <property type="molecule type" value="Genomic_DNA"/>
</dbReference>
<name>A0A9P6PNN9_9FUNG</name>
<accession>A0A9P6PNN9</accession>
<dbReference type="GO" id="GO:0032259">
    <property type="term" value="P:methylation"/>
    <property type="evidence" value="ECO:0007669"/>
    <property type="project" value="UniProtKB-KW"/>
</dbReference>
<dbReference type="GO" id="GO:0009307">
    <property type="term" value="P:DNA restriction-modification system"/>
    <property type="evidence" value="ECO:0007669"/>
    <property type="project" value="UniProtKB-KW"/>
</dbReference>
<dbReference type="Proteomes" id="UP000807716">
    <property type="component" value="Unassembled WGS sequence"/>
</dbReference>
<keyword evidence="5" id="KW-0238">DNA-binding</keyword>
<evidence type="ECO:0000256" key="6">
    <source>
        <dbReference type="ARBA" id="ARBA00047942"/>
    </source>
</evidence>
<feature type="compositionally biased region" description="Low complexity" evidence="7">
    <location>
        <begin position="638"/>
        <end position="655"/>
    </location>
</feature>
<dbReference type="EC" id="2.1.1.72" evidence="1"/>
<evidence type="ECO:0000256" key="4">
    <source>
        <dbReference type="ARBA" id="ARBA00022747"/>
    </source>
</evidence>
<dbReference type="SUPFAM" id="SSF53335">
    <property type="entry name" value="S-adenosyl-L-methionine-dependent methyltransferases"/>
    <property type="match status" value="1"/>
</dbReference>
<evidence type="ECO:0000313" key="8">
    <source>
        <dbReference type="EMBL" id="KAG0249464.1"/>
    </source>
</evidence>
<comment type="catalytic activity">
    <reaction evidence="6">
        <text>a 2'-deoxyadenosine in DNA + S-adenosyl-L-methionine = an N(6)-methyl-2'-deoxyadenosine in DNA + S-adenosyl-L-homocysteine + H(+)</text>
        <dbReference type="Rhea" id="RHEA:15197"/>
        <dbReference type="Rhea" id="RHEA-COMP:12418"/>
        <dbReference type="Rhea" id="RHEA-COMP:12419"/>
        <dbReference type="ChEBI" id="CHEBI:15378"/>
        <dbReference type="ChEBI" id="CHEBI:57856"/>
        <dbReference type="ChEBI" id="CHEBI:59789"/>
        <dbReference type="ChEBI" id="CHEBI:90615"/>
        <dbReference type="ChEBI" id="CHEBI:90616"/>
        <dbReference type="EC" id="2.1.1.72"/>
    </reaction>
</comment>
<proteinExistence type="predicted"/>
<dbReference type="PROSITE" id="PS00092">
    <property type="entry name" value="N6_MTASE"/>
    <property type="match status" value="1"/>
</dbReference>
<organism evidence="8 9">
    <name type="scientific">Actinomortierella ambigua</name>
    <dbReference type="NCBI Taxonomy" id="1343610"/>
    <lineage>
        <taxon>Eukaryota</taxon>
        <taxon>Fungi</taxon>
        <taxon>Fungi incertae sedis</taxon>
        <taxon>Mucoromycota</taxon>
        <taxon>Mortierellomycotina</taxon>
        <taxon>Mortierellomycetes</taxon>
        <taxon>Mortierellales</taxon>
        <taxon>Mortierellaceae</taxon>
        <taxon>Actinomortierella</taxon>
    </lineage>
</organism>
<dbReference type="PRINTS" id="PR00507">
    <property type="entry name" value="N12N6MTFRASE"/>
</dbReference>
<dbReference type="OrthoDB" id="2441416at2759"/>
<dbReference type="InterPro" id="IPR029063">
    <property type="entry name" value="SAM-dependent_MTases_sf"/>
</dbReference>
<reference evidence="8" key="1">
    <citation type="journal article" date="2020" name="Fungal Divers.">
        <title>Resolving the Mortierellaceae phylogeny through synthesis of multi-gene phylogenetics and phylogenomics.</title>
        <authorList>
            <person name="Vandepol N."/>
            <person name="Liber J."/>
            <person name="Desiro A."/>
            <person name="Na H."/>
            <person name="Kennedy M."/>
            <person name="Barry K."/>
            <person name="Grigoriev I.V."/>
            <person name="Miller A.N."/>
            <person name="O'Donnell K."/>
            <person name="Stajich J.E."/>
            <person name="Bonito G."/>
        </authorList>
    </citation>
    <scope>NUCLEOTIDE SEQUENCE</scope>
    <source>
        <strain evidence="8">BC1065</strain>
    </source>
</reference>
<dbReference type="GO" id="GO:0003677">
    <property type="term" value="F:DNA binding"/>
    <property type="evidence" value="ECO:0007669"/>
    <property type="project" value="UniProtKB-KW"/>
</dbReference>
<evidence type="ECO:0000313" key="9">
    <source>
        <dbReference type="Proteomes" id="UP000807716"/>
    </source>
</evidence>
<feature type="region of interest" description="Disordered" evidence="7">
    <location>
        <begin position="40"/>
        <end position="84"/>
    </location>
</feature>
<comment type="caution">
    <text evidence="8">The sequence shown here is derived from an EMBL/GenBank/DDBJ whole genome shotgun (WGS) entry which is preliminary data.</text>
</comment>